<dbReference type="Proteomes" id="UP000653411">
    <property type="component" value="Unassembled WGS sequence"/>
</dbReference>
<accession>A0A917UEE8</accession>
<gene>
    <name evidence="1" type="ORF">GCM10011578_002730</name>
</gene>
<evidence type="ECO:0000313" key="1">
    <source>
        <dbReference type="EMBL" id="GGM87225.1"/>
    </source>
</evidence>
<evidence type="ECO:0000313" key="2">
    <source>
        <dbReference type="Proteomes" id="UP000653411"/>
    </source>
</evidence>
<name>A0A917UEE8_9ACTN</name>
<reference evidence="1" key="1">
    <citation type="journal article" date="2014" name="Int. J. Syst. Evol. Microbiol.">
        <title>Complete genome sequence of Corynebacterium casei LMG S-19264T (=DSM 44701T), isolated from a smear-ripened cheese.</title>
        <authorList>
            <consortium name="US DOE Joint Genome Institute (JGI-PGF)"/>
            <person name="Walter F."/>
            <person name="Albersmeier A."/>
            <person name="Kalinowski J."/>
            <person name="Ruckert C."/>
        </authorList>
    </citation>
    <scope>NUCLEOTIDE SEQUENCE</scope>
    <source>
        <strain evidence="1">CGMCC 4.7110</strain>
    </source>
</reference>
<dbReference type="AlphaFoldDB" id="A0A917UEE8"/>
<dbReference type="EMBL" id="BMML01000001">
    <property type="protein sequence ID" value="GGM87225.1"/>
    <property type="molecule type" value="Genomic_DNA"/>
</dbReference>
<comment type="caution">
    <text evidence="1">The sequence shown here is derived from an EMBL/GenBank/DDBJ whole genome shotgun (WGS) entry which is preliminary data.</text>
</comment>
<proteinExistence type="predicted"/>
<sequence>MLLTTALPAPPLLCRAVPVGPQAVIPRTAATAAAVTAARPVPPPMFMTPPVLCGDASAGTPLQGATANGSRGFCR</sequence>
<reference evidence="1" key="2">
    <citation type="submission" date="2020-09" db="EMBL/GenBank/DDBJ databases">
        <authorList>
            <person name="Sun Q."/>
            <person name="Zhou Y."/>
        </authorList>
    </citation>
    <scope>NUCLEOTIDE SEQUENCE</scope>
    <source>
        <strain evidence="1">CGMCC 4.7110</strain>
    </source>
</reference>
<organism evidence="1 2">
    <name type="scientific">Streptomyces fuscichromogenes</name>
    <dbReference type="NCBI Taxonomy" id="1324013"/>
    <lineage>
        <taxon>Bacteria</taxon>
        <taxon>Bacillati</taxon>
        <taxon>Actinomycetota</taxon>
        <taxon>Actinomycetes</taxon>
        <taxon>Kitasatosporales</taxon>
        <taxon>Streptomycetaceae</taxon>
        <taxon>Streptomyces</taxon>
    </lineage>
</organism>
<protein>
    <submittedName>
        <fullName evidence="1">Uncharacterized protein</fullName>
    </submittedName>
</protein>
<keyword evidence="2" id="KW-1185">Reference proteome</keyword>